<feature type="transmembrane region" description="Helical" evidence="6">
    <location>
        <begin position="21"/>
        <end position="40"/>
    </location>
</feature>
<evidence type="ECO:0000313" key="8">
    <source>
        <dbReference type="Proteomes" id="UP000198597"/>
    </source>
</evidence>
<feature type="transmembrane region" description="Helical" evidence="6">
    <location>
        <begin position="222"/>
        <end position="242"/>
    </location>
</feature>
<dbReference type="AlphaFoldDB" id="A0A1H0TI06"/>
<reference evidence="7 8" key="1">
    <citation type="submission" date="2016-10" db="EMBL/GenBank/DDBJ databases">
        <authorList>
            <person name="de Groot N.N."/>
        </authorList>
    </citation>
    <scope>NUCLEOTIDE SEQUENCE [LARGE SCALE GENOMIC DNA]</scope>
    <source>
        <strain evidence="7 8">DSM 12272</strain>
    </source>
</reference>
<protein>
    <submittedName>
        <fullName evidence="7">Membrane protein involved in the export of O-antigen and teichoic acid</fullName>
    </submittedName>
</protein>
<name>A0A1H0TI06_9CLOT</name>
<dbReference type="Pfam" id="PF01943">
    <property type="entry name" value="Polysacc_synt"/>
    <property type="match status" value="1"/>
</dbReference>
<dbReference type="InterPro" id="IPR002797">
    <property type="entry name" value="Polysacc_synth"/>
</dbReference>
<evidence type="ECO:0000256" key="4">
    <source>
        <dbReference type="ARBA" id="ARBA00022989"/>
    </source>
</evidence>
<evidence type="ECO:0000313" key="7">
    <source>
        <dbReference type="EMBL" id="SDP53176.1"/>
    </source>
</evidence>
<feature type="transmembrane region" description="Helical" evidence="6">
    <location>
        <begin position="182"/>
        <end position="201"/>
    </location>
</feature>
<keyword evidence="8" id="KW-1185">Reference proteome</keyword>
<feature type="transmembrane region" description="Helical" evidence="6">
    <location>
        <begin position="306"/>
        <end position="329"/>
    </location>
</feature>
<feature type="transmembrane region" description="Helical" evidence="6">
    <location>
        <begin position="60"/>
        <end position="77"/>
    </location>
</feature>
<evidence type="ECO:0000256" key="2">
    <source>
        <dbReference type="ARBA" id="ARBA00022475"/>
    </source>
</evidence>
<comment type="subcellular location">
    <subcellularLocation>
        <location evidence="1">Cell membrane</location>
        <topology evidence="1">Multi-pass membrane protein</topology>
    </subcellularLocation>
</comment>
<accession>A0A1H0TI06</accession>
<feature type="transmembrane region" description="Helical" evidence="6">
    <location>
        <begin position="395"/>
        <end position="415"/>
    </location>
</feature>
<evidence type="ECO:0000256" key="1">
    <source>
        <dbReference type="ARBA" id="ARBA00004651"/>
    </source>
</evidence>
<dbReference type="STRING" id="94869.SAMN04488529_10728"/>
<evidence type="ECO:0000256" key="3">
    <source>
        <dbReference type="ARBA" id="ARBA00022692"/>
    </source>
</evidence>
<keyword evidence="5 6" id="KW-0472">Membrane</keyword>
<keyword evidence="3 6" id="KW-0812">Transmembrane</keyword>
<dbReference type="Proteomes" id="UP000198597">
    <property type="component" value="Unassembled WGS sequence"/>
</dbReference>
<evidence type="ECO:0000256" key="6">
    <source>
        <dbReference type="SAM" id="Phobius"/>
    </source>
</evidence>
<sequence length="428" mass="48144">MNKHINKDMINSLLKKGLLQIFSANIINKIVQFATIIFLTRIISQTEYGLFSYAQNTMNIAMLLEGLGVTAGILQYCSVEKEDGKKFVFFNYGTKVGILINLVTSLGIMAWAAWGPLAMEGSRTFLFIMSFIPLLSITYGSIQAYLRSTLRNKEFSRLTVFNTVAYFVFTVGFSAIMGANGLILGMYLAYLSTVILGAFIIRKDIFLYKNTKMESKDKKIQFLKYSIITVLSNAMSQILYLLDTQLIGTFTKDPIIIANYKNATTIPFNLTFIPLSLIVFAYPYFAQNRNNKVWMKEKLSLLVKGLGVVNLFITIFGLVFAEPIFKIVFPKYMDAIPCFRVLMVGYFVSATFRIPYGNILASVGNVKANLINAIFSGVCNVILDIILIIKYGSIGAAYATLIVFIISSMIHYIFIRRYMNSIDVTEIV</sequence>
<dbReference type="InterPro" id="IPR050833">
    <property type="entry name" value="Poly_Biosynth_Transport"/>
</dbReference>
<keyword evidence="4 6" id="KW-1133">Transmembrane helix</keyword>
<feature type="transmembrane region" description="Helical" evidence="6">
    <location>
        <begin position="266"/>
        <end position="285"/>
    </location>
</feature>
<dbReference type="PANTHER" id="PTHR30250">
    <property type="entry name" value="PST FAMILY PREDICTED COLANIC ACID TRANSPORTER"/>
    <property type="match status" value="1"/>
</dbReference>
<feature type="transmembrane region" description="Helical" evidence="6">
    <location>
        <begin position="125"/>
        <end position="146"/>
    </location>
</feature>
<feature type="transmembrane region" description="Helical" evidence="6">
    <location>
        <begin position="89"/>
        <end position="113"/>
    </location>
</feature>
<dbReference type="RefSeq" id="WP_175490849.1">
    <property type="nucleotide sequence ID" value="NZ_FNJM01000007.1"/>
</dbReference>
<dbReference type="PANTHER" id="PTHR30250:SF11">
    <property type="entry name" value="O-ANTIGEN TRANSPORTER-RELATED"/>
    <property type="match status" value="1"/>
</dbReference>
<keyword evidence="2" id="KW-1003">Cell membrane</keyword>
<dbReference type="GO" id="GO:0005886">
    <property type="term" value="C:plasma membrane"/>
    <property type="evidence" value="ECO:0007669"/>
    <property type="project" value="UniProtKB-SubCell"/>
</dbReference>
<feature type="transmembrane region" description="Helical" evidence="6">
    <location>
        <begin position="158"/>
        <end position="176"/>
    </location>
</feature>
<proteinExistence type="predicted"/>
<dbReference type="EMBL" id="FNJM01000007">
    <property type="protein sequence ID" value="SDP53176.1"/>
    <property type="molecule type" value="Genomic_DNA"/>
</dbReference>
<organism evidence="7 8">
    <name type="scientific">Clostridium gasigenes</name>
    <dbReference type="NCBI Taxonomy" id="94869"/>
    <lineage>
        <taxon>Bacteria</taxon>
        <taxon>Bacillati</taxon>
        <taxon>Bacillota</taxon>
        <taxon>Clostridia</taxon>
        <taxon>Eubacteriales</taxon>
        <taxon>Clostridiaceae</taxon>
        <taxon>Clostridium</taxon>
    </lineage>
</organism>
<gene>
    <name evidence="7" type="ORF">SAMN04488529_10728</name>
</gene>
<feature type="transmembrane region" description="Helical" evidence="6">
    <location>
        <begin position="368"/>
        <end position="389"/>
    </location>
</feature>
<evidence type="ECO:0000256" key="5">
    <source>
        <dbReference type="ARBA" id="ARBA00023136"/>
    </source>
</evidence>
<feature type="transmembrane region" description="Helical" evidence="6">
    <location>
        <begin position="335"/>
        <end position="356"/>
    </location>
</feature>